<organism evidence="3 4">
    <name type="scientific">Nocardia jiangxiensis</name>
    <dbReference type="NCBI Taxonomy" id="282685"/>
    <lineage>
        <taxon>Bacteria</taxon>
        <taxon>Bacillati</taxon>
        <taxon>Actinomycetota</taxon>
        <taxon>Actinomycetes</taxon>
        <taxon>Mycobacteriales</taxon>
        <taxon>Nocardiaceae</taxon>
        <taxon>Nocardia</taxon>
    </lineage>
</organism>
<evidence type="ECO:0000313" key="4">
    <source>
        <dbReference type="Proteomes" id="UP001601992"/>
    </source>
</evidence>
<dbReference type="EMBL" id="JBIAQY010000028">
    <property type="protein sequence ID" value="MFF3574595.1"/>
    <property type="molecule type" value="Genomic_DNA"/>
</dbReference>
<accession>A0ABW6SGR6</accession>
<dbReference type="PANTHER" id="PTHR43698:SF1">
    <property type="entry name" value="BLL4564 PROTEIN"/>
    <property type="match status" value="1"/>
</dbReference>
<name>A0ABW6SGR6_9NOCA</name>
<evidence type="ECO:0000259" key="2">
    <source>
        <dbReference type="Pfam" id="PF07883"/>
    </source>
</evidence>
<dbReference type="Proteomes" id="UP001601992">
    <property type="component" value="Unassembled WGS sequence"/>
</dbReference>
<dbReference type="InterPro" id="IPR011051">
    <property type="entry name" value="RmlC_Cupin_sf"/>
</dbReference>
<evidence type="ECO:0000256" key="1">
    <source>
        <dbReference type="SAM" id="MobiDB-lite"/>
    </source>
</evidence>
<protein>
    <submittedName>
        <fullName evidence="3">Cupin domain-containing protein</fullName>
    </submittedName>
</protein>
<feature type="domain" description="Cupin type-2" evidence="2">
    <location>
        <begin position="40"/>
        <end position="100"/>
    </location>
</feature>
<reference evidence="3 4" key="1">
    <citation type="submission" date="2024-10" db="EMBL/GenBank/DDBJ databases">
        <title>The Natural Products Discovery Center: Release of the First 8490 Sequenced Strains for Exploring Actinobacteria Biosynthetic Diversity.</title>
        <authorList>
            <person name="Kalkreuter E."/>
            <person name="Kautsar S.A."/>
            <person name="Yang D."/>
            <person name="Bader C.D."/>
            <person name="Teijaro C.N."/>
            <person name="Fluegel L."/>
            <person name="Davis C.M."/>
            <person name="Simpson J.R."/>
            <person name="Lauterbach L."/>
            <person name="Steele A.D."/>
            <person name="Gui C."/>
            <person name="Meng S."/>
            <person name="Li G."/>
            <person name="Viehrig K."/>
            <person name="Ye F."/>
            <person name="Su P."/>
            <person name="Kiefer A.F."/>
            <person name="Nichols A."/>
            <person name="Cepeda A.J."/>
            <person name="Yan W."/>
            <person name="Fan B."/>
            <person name="Jiang Y."/>
            <person name="Adhikari A."/>
            <person name="Zheng C.-J."/>
            <person name="Schuster L."/>
            <person name="Cowan T.M."/>
            <person name="Smanski M.J."/>
            <person name="Chevrette M.G."/>
            <person name="De Carvalho L.P.S."/>
            <person name="Shen B."/>
        </authorList>
    </citation>
    <scope>NUCLEOTIDE SEQUENCE [LARGE SCALE GENOMIC DNA]</scope>
    <source>
        <strain evidence="3 4">NPDC002593</strain>
    </source>
</reference>
<dbReference type="RefSeq" id="WP_040830756.1">
    <property type="nucleotide sequence ID" value="NZ_JBIAQY010000028.1"/>
</dbReference>
<dbReference type="CDD" id="cd02233">
    <property type="entry name" value="cupin_HNL-like"/>
    <property type="match status" value="1"/>
</dbReference>
<dbReference type="InterPro" id="IPR013096">
    <property type="entry name" value="Cupin_2"/>
</dbReference>
<dbReference type="PANTHER" id="PTHR43698">
    <property type="entry name" value="RIBD C-TERMINAL DOMAIN CONTAINING PROTEIN"/>
    <property type="match status" value="1"/>
</dbReference>
<dbReference type="SUPFAM" id="SSF51182">
    <property type="entry name" value="RmlC-like cupins"/>
    <property type="match status" value="1"/>
</dbReference>
<keyword evidence="4" id="KW-1185">Reference proteome</keyword>
<feature type="compositionally biased region" description="Basic and acidic residues" evidence="1">
    <location>
        <begin position="128"/>
        <end position="140"/>
    </location>
</feature>
<sequence length="140" mass="15779">MERLINPASRKGPAESFTGEVWFDQIYRGEEPSRARVNAVHFTPCARTAWHTHAVGQTLHVTEGIGLVATRDGKVIVMRPGDTVHTPPGEWHWHGATSENFMTHLAIWEGAGDPNVPETTWGEQVTDDEYRRADHQRDRS</sequence>
<evidence type="ECO:0000313" key="3">
    <source>
        <dbReference type="EMBL" id="MFF3574595.1"/>
    </source>
</evidence>
<dbReference type="Pfam" id="PF07883">
    <property type="entry name" value="Cupin_2"/>
    <property type="match status" value="1"/>
</dbReference>
<dbReference type="InterPro" id="IPR014710">
    <property type="entry name" value="RmlC-like_jellyroll"/>
</dbReference>
<comment type="caution">
    <text evidence="3">The sequence shown here is derived from an EMBL/GenBank/DDBJ whole genome shotgun (WGS) entry which is preliminary data.</text>
</comment>
<feature type="region of interest" description="Disordered" evidence="1">
    <location>
        <begin position="113"/>
        <end position="140"/>
    </location>
</feature>
<dbReference type="Gene3D" id="2.60.120.10">
    <property type="entry name" value="Jelly Rolls"/>
    <property type="match status" value="1"/>
</dbReference>
<gene>
    <name evidence="3" type="ORF">ACFYXQ_43285</name>
</gene>
<dbReference type="InterPro" id="IPR047263">
    <property type="entry name" value="HNL-like_cupin"/>
</dbReference>
<proteinExistence type="predicted"/>